<comment type="caution">
    <text evidence="3">The sequence shown here is derived from an EMBL/GenBank/DDBJ whole genome shotgun (WGS) entry which is preliminary data.</text>
</comment>
<dbReference type="EMBL" id="JABSTV010001245">
    <property type="protein sequence ID" value="KAH7981798.1"/>
    <property type="molecule type" value="Genomic_DNA"/>
</dbReference>
<accession>A0A9D4T722</accession>
<evidence type="ECO:0000313" key="3">
    <source>
        <dbReference type="EMBL" id="KAH7981798.1"/>
    </source>
</evidence>
<gene>
    <name evidence="3" type="ORF">HPB52_001108</name>
</gene>
<protein>
    <submittedName>
        <fullName evidence="3">Uncharacterized protein</fullName>
    </submittedName>
</protein>
<organism evidence="3 4">
    <name type="scientific">Rhipicephalus sanguineus</name>
    <name type="common">Brown dog tick</name>
    <name type="synonym">Ixodes sanguineus</name>
    <dbReference type="NCBI Taxonomy" id="34632"/>
    <lineage>
        <taxon>Eukaryota</taxon>
        <taxon>Metazoa</taxon>
        <taxon>Ecdysozoa</taxon>
        <taxon>Arthropoda</taxon>
        <taxon>Chelicerata</taxon>
        <taxon>Arachnida</taxon>
        <taxon>Acari</taxon>
        <taxon>Parasitiformes</taxon>
        <taxon>Ixodida</taxon>
        <taxon>Ixodoidea</taxon>
        <taxon>Ixodidae</taxon>
        <taxon>Rhipicephalinae</taxon>
        <taxon>Rhipicephalus</taxon>
        <taxon>Rhipicephalus</taxon>
    </lineage>
</organism>
<feature type="chain" id="PRO_5038340276" evidence="2">
    <location>
        <begin position="24"/>
        <end position="241"/>
    </location>
</feature>
<feature type="region of interest" description="Disordered" evidence="1">
    <location>
        <begin position="72"/>
        <end position="91"/>
    </location>
</feature>
<keyword evidence="4" id="KW-1185">Reference proteome</keyword>
<evidence type="ECO:0000313" key="4">
    <source>
        <dbReference type="Proteomes" id="UP000821837"/>
    </source>
</evidence>
<dbReference type="Proteomes" id="UP000821837">
    <property type="component" value="Chromosome 1"/>
</dbReference>
<sequence>MQTIIRMITSQLLLTSVRIFAGASPECALPCSAAASGWYHLSLVNSRPGMTVPPGEQWLPETKALWTTTSSSTSTASPHIKAHPPPAPSRGLCETQPSNPLIFAMQVSKSHTLFAKKSSDYVLVEFPSPRCCLAIAAECVSVIHSLLMLSGDVETNPGPSGSDAVLTELHKIAAGQSKVITEVESLKSQLKTTDRTLTDLCKRMTDLEAQYQALIPLRNDIEKVRADTSSMSRKIEELEDA</sequence>
<proteinExistence type="predicted"/>
<reference evidence="3" key="2">
    <citation type="submission" date="2021-09" db="EMBL/GenBank/DDBJ databases">
        <authorList>
            <person name="Jia N."/>
            <person name="Wang J."/>
            <person name="Shi W."/>
            <person name="Du L."/>
            <person name="Sun Y."/>
            <person name="Zhan W."/>
            <person name="Jiang J."/>
            <person name="Wang Q."/>
            <person name="Zhang B."/>
            <person name="Ji P."/>
            <person name="Sakyi L.B."/>
            <person name="Cui X."/>
            <person name="Yuan T."/>
            <person name="Jiang B."/>
            <person name="Yang W."/>
            <person name="Lam T.T.-Y."/>
            <person name="Chang Q."/>
            <person name="Ding S."/>
            <person name="Wang X."/>
            <person name="Zhu J."/>
            <person name="Ruan X."/>
            <person name="Zhao L."/>
            <person name="Wei J."/>
            <person name="Que T."/>
            <person name="Du C."/>
            <person name="Cheng J."/>
            <person name="Dai P."/>
            <person name="Han X."/>
            <person name="Huang E."/>
            <person name="Gao Y."/>
            <person name="Liu J."/>
            <person name="Shao H."/>
            <person name="Ye R."/>
            <person name="Li L."/>
            <person name="Wei W."/>
            <person name="Wang X."/>
            <person name="Wang C."/>
            <person name="Huo Q."/>
            <person name="Li W."/>
            <person name="Guo W."/>
            <person name="Chen H."/>
            <person name="Chen S."/>
            <person name="Zhou L."/>
            <person name="Zhou L."/>
            <person name="Ni X."/>
            <person name="Tian J."/>
            <person name="Zhou Y."/>
            <person name="Sheng Y."/>
            <person name="Liu T."/>
            <person name="Pan Y."/>
            <person name="Xia L."/>
            <person name="Li J."/>
            <person name="Zhao F."/>
            <person name="Cao W."/>
        </authorList>
    </citation>
    <scope>NUCLEOTIDE SEQUENCE</scope>
    <source>
        <strain evidence="3">Rsan-2018</strain>
        <tissue evidence="3">Larvae</tissue>
    </source>
</reference>
<dbReference type="AlphaFoldDB" id="A0A9D4T722"/>
<dbReference type="VEuPathDB" id="VectorBase:RSAN_030760"/>
<feature type="signal peptide" evidence="2">
    <location>
        <begin position="1"/>
        <end position="23"/>
    </location>
</feature>
<evidence type="ECO:0000256" key="1">
    <source>
        <dbReference type="SAM" id="MobiDB-lite"/>
    </source>
</evidence>
<evidence type="ECO:0000256" key="2">
    <source>
        <dbReference type="SAM" id="SignalP"/>
    </source>
</evidence>
<reference evidence="3" key="1">
    <citation type="journal article" date="2020" name="Cell">
        <title>Large-Scale Comparative Analyses of Tick Genomes Elucidate Their Genetic Diversity and Vector Capacities.</title>
        <authorList>
            <consortium name="Tick Genome and Microbiome Consortium (TIGMIC)"/>
            <person name="Jia N."/>
            <person name="Wang J."/>
            <person name="Shi W."/>
            <person name="Du L."/>
            <person name="Sun Y."/>
            <person name="Zhan W."/>
            <person name="Jiang J.F."/>
            <person name="Wang Q."/>
            <person name="Zhang B."/>
            <person name="Ji P."/>
            <person name="Bell-Sakyi L."/>
            <person name="Cui X.M."/>
            <person name="Yuan T.T."/>
            <person name="Jiang B.G."/>
            <person name="Yang W.F."/>
            <person name="Lam T.T."/>
            <person name="Chang Q.C."/>
            <person name="Ding S.J."/>
            <person name="Wang X.J."/>
            <person name="Zhu J.G."/>
            <person name="Ruan X.D."/>
            <person name="Zhao L."/>
            <person name="Wei J.T."/>
            <person name="Ye R.Z."/>
            <person name="Que T.C."/>
            <person name="Du C.H."/>
            <person name="Zhou Y.H."/>
            <person name="Cheng J.X."/>
            <person name="Dai P.F."/>
            <person name="Guo W.B."/>
            <person name="Han X.H."/>
            <person name="Huang E.J."/>
            <person name="Li L.F."/>
            <person name="Wei W."/>
            <person name="Gao Y.C."/>
            <person name="Liu J.Z."/>
            <person name="Shao H.Z."/>
            <person name="Wang X."/>
            <person name="Wang C.C."/>
            <person name="Yang T.C."/>
            <person name="Huo Q.B."/>
            <person name="Li W."/>
            <person name="Chen H.Y."/>
            <person name="Chen S.E."/>
            <person name="Zhou L.G."/>
            <person name="Ni X.B."/>
            <person name="Tian J.H."/>
            <person name="Sheng Y."/>
            <person name="Liu T."/>
            <person name="Pan Y.S."/>
            <person name="Xia L.Y."/>
            <person name="Li J."/>
            <person name="Zhao F."/>
            <person name="Cao W.C."/>
        </authorList>
    </citation>
    <scope>NUCLEOTIDE SEQUENCE</scope>
    <source>
        <strain evidence="3">Rsan-2018</strain>
    </source>
</reference>
<name>A0A9D4T722_RHISA</name>
<keyword evidence="2" id="KW-0732">Signal</keyword>